<feature type="compositionally biased region" description="Basic and acidic residues" evidence="1">
    <location>
        <begin position="35"/>
        <end position="46"/>
    </location>
</feature>
<dbReference type="VEuPathDB" id="TriTrypDB:BCY84_17636"/>
<protein>
    <submittedName>
        <fullName evidence="2">Uncharacterized protein</fullName>
    </submittedName>
</protein>
<dbReference type="AlphaFoldDB" id="A0A7J6Y8L0"/>
<organism evidence="2 3">
    <name type="scientific">Trypanosoma cruzi</name>
    <dbReference type="NCBI Taxonomy" id="5693"/>
    <lineage>
        <taxon>Eukaryota</taxon>
        <taxon>Discoba</taxon>
        <taxon>Euglenozoa</taxon>
        <taxon>Kinetoplastea</taxon>
        <taxon>Metakinetoplastina</taxon>
        <taxon>Trypanosomatida</taxon>
        <taxon>Trypanosomatidae</taxon>
        <taxon>Trypanosoma</taxon>
        <taxon>Schizotrypanum</taxon>
    </lineage>
</organism>
<gene>
    <name evidence="2" type="ORF">ECC02_004197</name>
</gene>
<evidence type="ECO:0000256" key="1">
    <source>
        <dbReference type="SAM" id="MobiDB-lite"/>
    </source>
</evidence>
<feature type="region of interest" description="Disordered" evidence="1">
    <location>
        <begin position="1"/>
        <end position="95"/>
    </location>
</feature>
<dbReference type="EMBL" id="JABDHM010000025">
    <property type="protein sequence ID" value="KAF5222620.1"/>
    <property type="molecule type" value="Genomic_DNA"/>
</dbReference>
<feature type="compositionally biased region" description="Polar residues" evidence="1">
    <location>
        <begin position="402"/>
        <end position="414"/>
    </location>
</feature>
<name>A0A7J6Y8L0_TRYCR</name>
<evidence type="ECO:0000313" key="2">
    <source>
        <dbReference type="EMBL" id="KAF5222620.1"/>
    </source>
</evidence>
<feature type="compositionally biased region" description="Basic and acidic residues" evidence="1">
    <location>
        <begin position="81"/>
        <end position="93"/>
    </location>
</feature>
<comment type="caution">
    <text evidence="2">The sequence shown here is derived from an EMBL/GenBank/DDBJ whole genome shotgun (WGS) entry which is preliminary data.</text>
</comment>
<feature type="compositionally biased region" description="Polar residues" evidence="1">
    <location>
        <begin position="423"/>
        <end position="447"/>
    </location>
</feature>
<evidence type="ECO:0000313" key="3">
    <source>
        <dbReference type="Proteomes" id="UP000583944"/>
    </source>
</evidence>
<dbReference type="Proteomes" id="UP000583944">
    <property type="component" value="Unassembled WGS sequence"/>
</dbReference>
<sequence length="470" mass="50271">MRQGMAKGEMQESEVPHASHEAEEEEESSATVGGEQRRTPWKRVDSFRVNSSMGVEGQTDMVGKKDSPPVATTESVFDTGGTEKGKEEQREVGEDAGELQLQQGQRPLTGAQSAHPMVPCPSHSRKSPVLFPIAERVGALTGSVMHDIIHAEMSFQGPPKLTLQPRPQLTPPQRPNASREWNVTLASDVFSMSPGTVASRASSLKTASNGSPNHTPSIPCILPNTWRSCPVHSVGGSHETAKRPCALLQKNSLKGGIEVLPASSLCSPVVLKLQPLASAGTSGGSSGITSHYVRSQNSRCLTVPMPRKISFAGTEDPVEKSDVPNFFSHESVASMNKSSTCSTARSGANSNVSVKNLNGTSNSPQPTQNLSFPSLMCSKTNGLRNSGNSTRSSRNDCVYHTQALSVGRQGSSPPNDLEKTNPQEKSSSTTSLRQTGGSHFPSPSRQQQGRKMRSIQELLVQEVVSQLRLS</sequence>
<proteinExistence type="predicted"/>
<accession>A0A7J6Y8L0</accession>
<feature type="compositionally biased region" description="Low complexity" evidence="1">
    <location>
        <begin position="381"/>
        <end position="392"/>
    </location>
</feature>
<feature type="region of interest" description="Disordered" evidence="1">
    <location>
        <begin position="338"/>
        <end position="452"/>
    </location>
</feature>
<feature type="compositionally biased region" description="Polar residues" evidence="1">
    <location>
        <begin position="338"/>
        <end position="380"/>
    </location>
</feature>
<reference evidence="2 3" key="1">
    <citation type="journal article" date="2019" name="Genome Biol. Evol.">
        <title>Nanopore Sequencing Significantly Improves Genome Assembly of the Protozoan Parasite Trypanosoma cruzi.</title>
        <authorList>
            <person name="Diaz-Viraque F."/>
            <person name="Pita S."/>
            <person name="Greif G."/>
            <person name="de Souza R.C.M."/>
            <person name="Iraola G."/>
            <person name="Robello C."/>
        </authorList>
    </citation>
    <scope>NUCLEOTIDE SEQUENCE [LARGE SCALE GENOMIC DNA]</scope>
    <source>
        <strain evidence="2 3">Berenice</strain>
    </source>
</reference>
<dbReference type="VEuPathDB" id="TriTrypDB:ECC02_004197"/>